<dbReference type="Pfam" id="PF16077">
    <property type="entry name" value="Spaetzle"/>
    <property type="match status" value="1"/>
</dbReference>
<dbReference type="GO" id="GO:0008083">
    <property type="term" value="F:growth factor activity"/>
    <property type="evidence" value="ECO:0007669"/>
    <property type="project" value="TreeGrafter"/>
</dbReference>
<sequence length="257" mass="29005">MLLSTIIVLLSVFMFTHLNVGETVSLSQTFLPILKERADTPEEDTPTFLDINTNFSLSESTTPISTNQSKRHSSIVFPDSVEQYRDVIFPVDASKCSTSTTVCEDVNNYPYERIKFTLSEHHDANGFFGVDEGTIEHRIGDLDDNFICASIEKTIFPKAGKNKYNKWKYIINQGDQEGYVQGVRIETCAKLNGPCNLLGSTPYGFITSCKQKYIYRRLLSVSDNGMPTTDTFQIPSACCCSYRRNNDYLLNFGRKVS</sequence>
<proteinExistence type="predicted"/>
<protein>
    <recommendedName>
        <fullName evidence="5">Spaetzle domain-containing protein</fullName>
    </recommendedName>
</protein>
<dbReference type="PANTHER" id="PTHR23199">
    <property type="entry name" value="NEUROTROPHIN 1-RELATED"/>
    <property type="match status" value="1"/>
</dbReference>
<dbReference type="EMBL" id="JAVRBK010000001">
    <property type="protein sequence ID" value="KAK5649213.1"/>
    <property type="molecule type" value="Genomic_DNA"/>
</dbReference>
<evidence type="ECO:0000256" key="4">
    <source>
        <dbReference type="SAM" id="SignalP"/>
    </source>
</evidence>
<dbReference type="GO" id="GO:0045087">
    <property type="term" value="P:innate immune response"/>
    <property type="evidence" value="ECO:0007669"/>
    <property type="project" value="TreeGrafter"/>
</dbReference>
<dbReference type="InterPro" id="IPR052444">
    <property type="entry name" value="Spz/Toll_ligand-like"/>
</dbReference>
<dbReference type="GO" id="GO:0005121">
    <property type="term" value="F:Toll binding"/>
    <property type="evidence" value="ECO:0007669"/>
    <property type="project" value="TreeGrafter"/>
</dbReference>
<dbReference type="Gene3D" id="2.10.90.10">
    <property type="entry name" value="Cystine-knot cytokines"/>
    <property type="match status" value="1"/>
</dbReference>
<dbReference type="SUPFAM" id="SSF57501">
    <property type="entry name" value="Cystine-knot cytokines"/>
    <property type="match status" value="1"/>
</dbReference>
<dbReference type="GO" id="GO:0021556">
    <property type="term" value="P:central nervous system formation"/>
    <property type="evidence" value="ECO:0007669"/>
    <property type="project" value="TreeGrafter"/>
</dbReference>
<accession>A0AAN7VTS8</accession>
<name>A0AAN7VTS8_9COLE</name>
<evidence type="ECO:0000259" key="5">
    <source>
        <dbReference type="Pfam" id="PF16077"/>
    </source>
</evidence>
<keyword evidence="2" id="KW-1015">Disulfide bond</keyword>
<dbReference type="GO" id="GO:0005615">
    <property type="term" value="C:extracellular space"/>
    <property type="evidence" value="ECO:0007669"/>
    <property type="project" value="UniProtKB-ARBA"/>
</dbReference>
<dbReference type="InterPro" id="IPR032104">
    <property type="entry name" value="Spaetzle"/>
</dbReference>
<evidence type="ECO:0000256" key="2">
    <source>
        <dbReference type="ARBA" id="ARBA00023157"/>
    </source>
</evidence>
<dbReference type="Proteomes" id="UP001329430">
    <property type="component" value="Chromosome 1"/>
</dbReference>
<dbReference type="AlphaFoldDB" id="A0AAN7VTS8"/>
<feature type="domain" description="Spaetzle" evidence="5">
    <location>
        <begin position="146"/>
        <end position="241"/>
    </location>
</feature>
<organism evidence="6 7">
    <name type="scientific">Pyrocoelia pectoralis</name>
    <dbReference type="NCBI Taxonomy" id="417401"/>
    <lineage>
        <taxon>Eukaryota</taxon>
        <taxon>Metazoa</taxon>
        <taxon>Ecdysozoa</taxon>
        <taxon>Arthropoda</taxon>
        <taxon>Hexapoda</taxon>
        <taxon>Insecta</taxon>
        <taxon>Pterygota</taxon>
        <taxon>Neoptera</taxon>
        <taxon>Endopterygota</taxon>
        <taxon>Coleoptera</taxon>
        <taxon>Polyphaga</taxon>
        <taxon>Elateriformia</taxon>
        <taxon>Elateroidea</taxon>
        <taxon>Lampyridae</taxon>
        <taxon>Lampyrinae</taxon>
        <taxon>Pyrocoelia</taxon>
    </lineage>
</organism>
<evidence type="ECO:0000313" key="7">
    <source>
        <dbReference type="Proteomes" id="UP001329430"/>
    </source>
</evidence>
<dbReference type="FunFam" id="2.10.90.10:FF:000056">
    <property type="entry name" value="Protein spaetzle"/>
    <property type="match status" value="1"/>
</dbReference>
<dbReference type="PANTHER" id="PTHR23199:SF12">
    <property type="entry name" value="NEUROTROPHIN 1-RELATED"/>
    <property type="match status" value="1"/>
</dbReference>
<keyword evidence="1 4" id="KW-0732">Signal</keyword>
<reference evidence="6 7" key="1">
    <citation type="journal article" date="2024" name="Insects">
        <title>An Improved Chromosome-Level Genome Assembly of the Firefly Pyrocoelia pectoralis.</title>
        <authorList>
            <person name="Fu X."/>
            <person name="Meyer-Rochow V.B."/>
            <person name="Ballantyne L."/>
            <person name="Zhu X."/>
        </authorList>
    </citation>
    <scope>NUCLEOTIDE SEQUENCE [LARGE SCALE GENOMIC DNA]</scope>
    <source>
        <strain evidence="6">XCY_ONT2</strain>
    </source>
</reference>
<feature type="chain" id="PRO_5042842782" description="Spaetzle domain-containing protein" evidence="4">
    <location>
        <begin position="22"/>
        <end position="257"/>
    </location>
</feature>
<keyword evidence="7" id="KW-1185">Reference proteome</keyword>
<feature type="signal peptide" evidence="4">
    <location>
        <begin position="1"/>
        <end position="21"/>
    </location>
</feature>
<comment type="caution">
    <text evidence="6">The sequence shown here is derived from an EMBL/GenBank/DDBJ whole genome shotgun (WGS) entry which is preliminary data.</text>
</comment>
<evidence type="ECO:0000256" key="3">
    <source>
        <dbReference type="ARBA" id="ARBA00023180"/>
    </source>
</evidence>
<evidence type="ECO:0000256" key="1">
    <source>
        <dbReference type="ARBA" id="ARBA00022729"/>
    </source>
</evidence>
<gene>
    <name evidence="6" type="ORF">RI129_000242</name>
</gene>
<evidence type="ECO:0000313" key="6">
    <source>
        <dbReference type="EMBL" id="KAK5649213.1"/>
    </source>
</evidence>
<dbReference type="InterPro" id="IPR029034">
    <property type="entry name" value="Cystine-knot_cytokine"/>
</dbReference>
<keyword evidence="3" id="KW-0325">Glycoprotein</keyword>